<dbReference type="AlphaFoldDB" id="A0A1I0QTG4"/>
<keyword evidence="3" id="KW-1185">Reference proteome</keyword>
<protein>
    <submittedName>
        <fullName evidence="2">Dual specificity phosphatase, catalytic domain</fullName>
    </submittedName>
</protein>
<evidence type="ECO:0000259" key="1">
    <source>
        <dbReference type="PROSITE" id="PS50056"/>
    </source>
</evidence>
<dbReference type="InterPro" id="IPR029021">
    <property type="entry name" value="Prot-tyrosine_phosphatase-like"/>
</dbReference>
<dbReference type="InterPro" id="IPR050561">
    <property type="entry name" value="PTP"/>
</dbReference>
<sequence>MPNSFTISDLALGSGHLGICPLPGRWGRYSDDLATIQKWRPSLVLSMTTADEMAAHGASSLKADLATGSIAWHHLPIRDFDAPDAETVARWTEVSSLAQHALSQGGKVLAHCKGGCGRSGMMLLRLMVEMGEDPDKALARLRHARPCAVETEAQMLWATQPAR</sequence>
<feature type="domain" description="Tyrosine specific protein phosphatases" evidence="1">
    <location>
        <begin position="92"/>
        <end position="156"/>
    </location>
</feature>
<dbReference type="Proteomes" id="UP000199650">
    <property type="component" value="Unassembled WGS sequence"/>
</dbReference>
<dbReference type="OrthoDB" id="9806482at2"/>
<dbReference type="PROSITE" id="PS50056">
    <property type="entry name" value="TYR_PHOSPHATASE_2"/>
    <property type="match status" value="1"/>
</dbReference>
<dbReference type="EMBL" id="FOJB01000001">
    <property type="protein sequence ID" value="SEW30900.1"/>
    <property type="molecule type" value="Genomic_DNA"/>
</dbReference>
<proteinExistence type="predicted"/>
<dbReference type="STRING" id="1173584.SAMN05444851_2924"/>
<dbReference type="PANTHER" id="PTHR23339">
    <property type="entry name" value="TYROSINE SPECIFIC PROTEIN PHOSPHATASE AND DUAL SPECIFICITY PROTEIN PHOSPHATASE"/>
    <property type="match status" value="1"/>
</dbReference>
<dbReference type="Pfam" id="PF22785">
    <property type="entry name" value="Tc-R-P"/>
    <property type="match status" value="1"/>
</dbReference>
<organism evidence="2 3">
    <name type="scientific">Aliiroseovarius sediminilitoris</name>
    <dbReference type="NCBI Taxonomy" id="1173584"/>
    <lineage>
        <taxon>Bacteria</taxon>
        <taxon>Pseudomonadati</taxon>
        <taxon>Pseudomonadota</taxon>
        <taxon>Alphaproteobacteria</taxon>
        <taxon>Rhodobacterales</taxon>
        <taxon>Paracoccaceae</taxon>
        <taxon>Aliiroseovarius</taxon>
    </lineage>
</organism>
<evidence type="ECO:0000313" key="2">
    <source>
        <dbReference type="EMBL" id="SEW30900.1"/>
    </source>
</evidence>
<name>A0A1I0QTG4_9RHOB</name>
<dbReference type="Gene3D" id="3.90.190.10">
    <property type="entry name" value="Protein tyrosine phosphatase superfamily"/>
    <property type="match status" value="1"/>
</dbReference>
<dbReference type="InterPro" id="IPR000387">
    <property type="entry name" value="Tyr_Pase_dom"/>
</dbReference>
<gene>
    <name evidence="2" type="ORF">SAMN05444851_2924</name>
</gene>
<accession>A0A1I0QTG4</accession>
<dbReference type="RefSeq" id="WP_091431645.1">
    <property type="nucleotide sequence ID" value="NZ_FOJB01000001.1"/>
</dbReference>
<dbReference type="SUPFAM" id="SSF52799">
    <property type="entry name" value="(Phosphotyrosine protein) phosphatases II"/>
    <property type="match status" value="1"/>
</dbReference>
<reference evidence="2 3" key="1">
    <citation type="submission" date="2016-10" db="EMBL/GenBank/DDBJ databases">
        <authorList>
            <person name="de Groot N.N."/>
        </authorList>
    </citation>
    <scope>NUCLEOTIDE SEQUENCE [LARGE SCALE GENOMIC DNA]</scope>
    <source>
        <strain evidence="2 3">DSM 29439</strain>
    </source>
</reference>
<evidence type="ECO:0000313" key="3">
    <source>
        <dbReference type="Proteomes" id="UP000199650"/>
    </source>
</evidence>